<dbReference type="InterPro" id="IPR001245">
    <property type="entry name" value="Ser-Thr/Tyr_kinase_cat_dom"/>
</dbReference>
<dbReference type="GO" id="GO:0004674">
    <property type="term" value="F:protein serine/threonine kinase activity"/>
    <property type="evidence" value="ECO:0007669"/>
    <property type="project" value="TreeGrafter"/>
</dbReference>
<reference evidence="3" key="1">
    <citation type="submission" date="2020-05" db="EMBL/GenBank/DDBJ databases">
        <title>Mycena genomes resolve the evolution of fungal bioluminescence.</title>
        <authorList>
            <person name="Tsai I.J."/>
        </authorList>
    </citation>
    <scope>NUCLEOTIDE SEQUENCE</scope>
    <source>
        <strain evidence="3">160909Yilan</strain>
    </source>
</reference>
<dbReference type="Pfam" id="PF07714">
    <property type="entry name" value="PK_Tyr_Ser-Thr"/>
    <property type="match status" value="1"/>
</dbReference>
<evidence type="ECO:0000313" key="4">
    <source>
        <dbReference type="Proteomes" id="UP000623467"/>
    </source>
</evidence>
<dbReference type="GO" id="GO:0005524">
    <property type="term" value="F:ATP binding"/>
    <property type="evidence" value="ECO:0007669"/>
    <property type="project" value="InterPro"/>
</dbReference>
<accession>A0A8H7DK96</accession>
<proteinExistence type="predicted"/>
<dbReference type="InterPro" id="IPR011009">
    <property type="entry name" value="Kinase-like_dom_sf"/>
</dbReference>
<sequence>MSLNLSRARYRSHQDSTLHPSPHCSVKRTPVMSARLSEGWTRSLVMKTLTATFWPAGELRLNSFLISYKICWITTPMSRFYGRRKLFKALKKLSRASGLHPRCFTLRDLELGKHVAGGSFSDVYKGSFRGQSVAVKVMRVFDKMDITVAVQNFGQEAVIWRQLSHPNLLPFFGLYYLDERPCLVSPWMENGDIRTFLRNRSWKLDSRNSFILDVALGLQHLCEKHVVHGDLKTANILVTPSFRACITDFGLSTTISSLQLATSSTHSRGGTIRYQAPELLRGGHNNSESDIYAFACVAYEIMTETYPFEQLRSDGAVITAVLRGNRPSVTAECENDPAQKDLWVLIHDCWQDKPELRPTSTQIVQRLRSPQIEAYCGSAIDWDATFTSRFRRSLQLQPTFPTVAEIEHIIFWRRFALVAGTKSHFILLILHIRADGTYR</sequence>
<dbReference type="Proteomes" id="UP000623467">
    <property type="component" value="Unassembled WGS sequence"/>
</dbReference>
<keyword evidence="4" id="KW-1185">Reference proteome</keyword>
<protein>
    <submittedName>
        <fullName evidence="3">Protein kinase domain-containing protein</fullName>
    </submittedName>
</protein>
<evidence type="ECO:0000259" key="2">
    <source>
        <dbReference type="PROSITE" id="PS50011"/>
    </source>
</evidence>
<dbReference type="InterPro" id="IPR000719">
    <property type="entry name" value="Prot_kinase_dom"/>
</dbReference>
<comment type="caution">
    <text evidence="3">The sequence shown here is derived from an EMBL/GenBank/DDBJ whole genome shotgun (WGS) entry which is preliminary data.</text>
</comment>
<dbReference type="AlphaFoldDB" id="A0A8H7DK96"/>
<dbReference type="PRINTS" id="PR00109">
    <property type="entry name" value="TYRKINASE"/>
</dbReference>
<dbReference type="SMART" id="SM00220">
    <property type="entry name" value="S_TKc"/>
    <property type="match status" value="1"/>
</dbReference>
<feature type="domain" description="Protein kinase" evidence="2">
    <location>
        <begin position="109"/>
        <end position="372"/>
    </location>
</feature>
<dbReference type="PANTHER" id="PTHR44329">
    <property type="entry name" value="SERINE/THREONINE-PROTEIN KINASE TNNI3K-RELATED"/>
    <property type="match status" value="1"/>
</dbReference>
<keyword evidence="3" id="KW-0418">Kinase</keyword>
<dbReference type="EMBL" id="JACAZH010000001">
    <property type="protein sequence ID" value="KAF7377305.1"/>
    <property type="molecule type" value="Genomic_DNA"/>
</dbReference>
<dbReference type="InterPro" id="IPR008271">
    <property type="entry name" value="Ser/Thr_kinase_AS"/>
</dbReference>
<feature type="region of interest" description="Disordered" evidence="1">
    <location>
        <begin position="1"/>
        <end position="22"/>
    </location>
</feature>
<dbReference type="SUPFAM" id="SSF56112">
    <property type="entry name" value="Protein kinase-like (PK-like)"/>
    <property type="match status" value="1"/>
</dbReference>
<name>A0A8H7DK96_9AGAR</name>
<dbReference type="InterPro" id="IPR051681">
    <property type="entry name" value="Ser/Thr_Kinases-Pseudokinases"/>
</dbReference>
<gene>
    <name evidence="3" type="ORF">MSAN_00150900</name>
</gene>
<dbReference type="OrthoDB" id="122279at2759"/>
<dbReference type="PANTHER" id="PTHR44329:SF260">
    <property type="entry name" value="PROTEIN KINASE DOMAIN-CONTAINING PROTEIN"/>
    <property type="match status" value="1"/>
</dbReference>
<organism evidence="3 4">
    <name type="scientific">Mycena sanguinolenta</name>
    <dbReference type="NCBI Taxonomy" id="230812"/>
    <lineage>
        <taxon>Eukaryota</taxon>
        <taxon>Fungi</taxon>
        <taxon>Dikarya</taxon>
        <taxon>Basidiomycota</taxon>
        <taxon>Agaricomycotina</taxon>
        <taxon>Agaricomycetes</taxon>
        <taxon>Agaricomycetidae</taxon>
        <taxon>Agaricales</taxon>
        <taxon>Marasmiineae</taxon>
        <taxon>Mycenaceae</taxon>
        <taxon>Mycena</taxon>
    </lineage>
</organism>
<dbReference type="PROSITE" id="PS50011">
    <property type="entry name" value="PROTEIN_KINASE_DOM"/>
    <property type="match status" value="1"/>
</dbReference>
<dbReference type="Gene3D" id="1.10.510.10">
    <property type="entry name" value="Transferase(Phosphotransferase) domain 1"/>
    <property type="match status" value="1"/>
</dbReference>
<evidence type="ECO:0000256" key="1">
    <source>
        <dbReference type="SAM" id="MobiDB-lite"/>
    </source>
</evidence>
<dbReference type="PROSITE" id="PS00108">
    <property type="entry name" value="PROTEIN_KINASE_ST"/>
    <property type="match status" value="1"/>
</dbReference>
<evidence type="ECO:0000313" key="3">
    <source>
        <dbReference type="EMBL" id="KAF7377305.1"/>
    </source>
</evidence>
<keyword evidence="3" id="KW-0808">Transferase</keyword>